<dbReference type="InterPro" id="IPR006311">
    <property type="entry name" value="TAT_signal"/>
</dbReference>
<name>A0A011NWM9_9PROT</name>
<dbReference type="EMBL" id="JFAX01000003">
    <property type="protein sequence ID" value="EXI68990.1"/>
    <property type="molecule type" value="Genomic_DNA"/>
</dbReference>
<dbReference type="PROSITE" id="PS51318">
    <property type="entry name" value="TAT"/>
    <property type="match status" value="1"/>
</dbReference>
<evidence type="ECO:0000313" key="2">
    <source>
        <dbReference type="Proteomes" id="UP000020218"/>
    </source>
</evidence>
<gene>
    <name evidence="1" type="ORF">AW08_00816</name>
</gene>
<dbReference type="STRING" id="1454001.AW08_00816"/>
<keyword evidence="2" id="KW-1185">Reference proteome</keyword>
<protein>
    <submittedName>
        <fullName evidence="1">Uncharacterized protein</fullName>
    </submittedName>
</protein>
<comment type="caution">
    <text evidence="1">The sequence shown here is derived from an EMBL/GenBank/DDBJ whole genome shotgun (WGS) entry which is preliminary data.</text>
</comment>
<proteinExistence type="predicted"/>
<dbReference type="AlphaFoldDB" id="A0A011NWM9"/>
<sequence length="167" mass="17782">MIVSRRQFIRTGVAGSLLLAFSGWLNAAGERRLSSDERAMLAAIAAALLDGALPPAGDERSRLVALTVDGIARTIAGLSVASQREIGELFGLLVLAPGRMVLAGVGKPWREAGVGDVSAFLESWRTSRLALLQGAYAALHDLTFGAWYARPDTWEAIAYPGPPRGYF</sequence>
<dbReference type="Proteomes" id="UP000020218">
    <property type="component" value="Unassembled WGS sequence"/>
</dbReference>
<evidence type="ECO:0000313" key="1">
    <source>
        <dbReference type="EMBL" id="EXI68990.1"/>
    </source>
</evidence>
<reference evidence="1" key="1">
    <citation type="submission" date="2014-02" db="EMBL/GenBank/DDBJ databases">
        <title>Expanding our view of genomic diversity in Candidatus Accumulibacter clades.</title>
        <authorList>
            <person name="Skennerton C.T."/>
            <person name="Barr J.J."/>
            <person name="Slater F.R."/>
            <person name="Bond P.L."/>
            <person name="Tyson G.W."/>
        </authorList>
    </citation>
    <scope>NUCLEOTIDE SEQUENCE [LARGE SCALE GENOMIC DNA]</scope>
</reference>
<organism evidence="1 2">
    <name type="scientific">Candidatus Accumulibacter adjunctus</name>
    <dbReference type="NCBI Taxonomy" id="1454001"/>
    <lineage>
        <taxon>Bacteria</taxon>
        <taxon>Pseudomonadati</taxon>
        <taxon>Pseudomonadota</taxon>
        <taxon>Betaproteobacteria</taxon>
        <taxon>Candidatus Accumulibacter</taxon>
    </lineage>
</organism>
<accession>A0A011NWM9</accession>
<dbReference type="PATRIC" id="fig|1454001.3.peg.761"/>